<feature type="signal peptide" evidence="2">
    <location>
        <begin position="1"/>
        <end position="22"/>
    </location>
</feature>
<gene>
    <name evidence="5" type="ORF">A3114_19935</name>
    <name evidence="3" type="ORF">DPP93_09250</name>
    <name evidence="4" type="ORF">DUW23_10130</name>
</gene>
<comment type="caution">
    <text evidence="5">The sequence shown here is derived from an EMBL/GenBank/DDBJ whole genome shotgun (WGS) entry which is preliminary data.</text>
</comment>
<dbReference type="RefSeq" id="WP_079798524.1">
    <property type="nucleotide sequence ID" value="NZ_CP051315.1"/>
</dbReference>
<organism evidence="5">
    <name type="scientific">Salmonella enterica subsp. enterica serovar Uganda</name>
    <dbReference type="NCBI Taxonomy" id="487004"/>
    <lineage>
        <taxon>Bacteria</taxon>
        <taxon>Pseudomonadati</taxon>
        <taxon>Pseudomonadota</taxon>
        <taxon>Gammaproteobacteria</taxon>
        <taxon>Enterobacterales</taxon>
        <taxon>Enterobacteriaceae</taxon>
        <taxon>Salmonella</taxon>
    </lineage>
</organism>
<name>A0A5H8FJH4_SALET</name>
<evidence type="ECO:0000256" key="2">
    <source>
        <dbReference type="SAM" id="SignalP"/>
    </source>
</evidence>
<feature type="compositionally biased region" description="Basic and acidic residues" evidence="1">
    <location>
        <begin position="68"/>
        <end position="87"/>
    </location>
</feature>
<dbReference type="Proteomes" id="UP000839652">
    <property type="component" value="Unassembled WGS sequence"/>
</dbReference>
<evidence type="ECO:0000313" key="4">
    <source>
        <dbReference type="EMBL" id="EBY1544154.1"/>
    </source>
</evidence>
<protein>
    <submittedName>
        <fullName evidence="5">Uncharacterized protein</fullName>
    </submittedName>
</protein>
<dbReference type="EMBL" id="AAHIMI010000005">
    <property type="protein sequence ID" value="EBW4890434.1"/>
    <property type="molecule type" value="Genomic_DNA"/>
</dbReference>
<feature type="region of interest" description="Disordered" evidence="1">
    <location>
        <begin position="68"/>
        <end position="99"/>
    </location>
</feature>
<dbReference type="EMBL" id="AAHNGR010000006">
    <property type="protein sequence ID" value="EBY1544154.1"/>
    <property type="molecule type" value="Genomic_DNA"/>
</dbReference>
<evidence type="ECO:0000313" key="3">
    <source>
        <dbReference type="EMBL" id="EBW4890434.1"/>
    </source>
</evidence>
<evidence type="ECO:0000313" key="5">
    <source>
        <dbReference type="EMBL" id="ECS3489719.1"/>
    </source>
</evidence>
<dbReference type="AlphaFoldDB" id="A0A5H8FJH4"/>
<evidence type="ECO:0000256" key="1">
    <source>
        <dbReference type="SAM" id="MobiDB-lite"/>
    </source>
</evidence>
<sequence length="99" mass="11474">MIRSGACIMGTLLFAASFSVNALTSNDFDPRDPAIWQEETATPYPLAATPYPLAATTCEVRHHPDCTTWEDEKSDIQRERERRDQRRLQNLYKKYSHRD</sequence>
<proteinExistence type="predicted"/>
<dbReference type="EMBL" id="AAKJHL010000007">
    <property type="protein sequence ID" value="ECS3489719.1"/>
    <property type="molecule type" value="Genomic_DNA"/>
</dbReference>
<reference evidence="4" key="1">
    <citation type="submission" date="2018-07" db="EMBL/GenBank/DDBJ databases">
        <authorList>
            <person name="Ashton P.M."/>
            <person name="Dallman T."/>
            <person name="Nair S."/>
            <person name="De Pinna E."/>
            <person name="Peters T."/>
            <person name="Grant K."/>
        </authorList>
    </citation>
    <scope>NUCLEOTIDE SEQUENCE</scope>
    <source>
        <strain evidence="3">265840</strain>
        <strain evidence="4">480680</strain>
    </source>
</reference>
<keyword evidence="2" id="KW-0732">Signal</keyword>
<reference evidence="5" key="2">
    <citation type="submission" date="2018-07" db="EMBL/GenBank/DDBJ databases">
        <authorList>
            <consortium name="NARMS: The National Antimicrobial Resistance Monitoring System"/>
        </authorList>
    </citation>
    <scope>NUCLEOTIDE SEQUENCE [LARGE SCALE GENOMIC DNA]</scope>
    <source>
        <strain evidence="5">CVM N57746F</strain>
    </source>
</reference>
<feature type="chain" id="PRO_5036369119" evidence="2">
    <location>
        <begin position="23"/>
        <end position="99"/>
    </location>
</feature>
<accession>A0A5H8FJH4</accession>